<dbReference type="Gene3D" id="1.10.10.60">
    <property type="entry name" value="Homeodomain-like"/>
    <property type="match status" value="1"/>
</dbReference>
<keyword evidence="2" id="KW-0067">ATP-binding</keyword>
<dbReference type="Gene3D" id="3.30.450.40">
    <property type="match status" value="1"/>
</dbReference>
<dbReference type="PROSITE" id="PS50045">
    <property type="entry name" value="SIGMA54_INTERACT_4"/>
    <property type="match status" value="1"/>
</dbReference>
<keyword evidence="4" id="KW-0804">Transcription</keyword>
<dbReference type="RefSeq" id="WP_345424223.1">
    <property type="nucleotide sequence ID" value="NZ_BAABGT010000083.1"/>
</dbReference>
<dbReference type="Gene3D" id="1.10.8.60">
    <property type="match status" value="1"/>
</dbReference>
<dbReference type="InterPro" id="IPR029016">
    <property type="entry name" value="GAF-like_dom_sf"/>
</dbReference>
<dbReference type="PANTHER" id="PTHR32071:SF122">
    <property type="entry name" value="SIGMA FACTOR"/>
    <property type="match status" value="1"/>
</dbReference>
<dbReference type="Pfam" id="PF02954">
    <property type="entry name" value="HTH_8"/>
    <property type="match status" value="1"/>
</dbReference>
<dbReference type="Pfam" id="PF25601">
    <property type="entry name" value="AAA_lid_14"/>
    <property type="match status" value="1"/>
</dbReference>
<dbReference type="InterPro" id="IPR002078">
    <property type="entry name" value="Sigma_54_int"/>
</dbReference>
<dbReference type="PANTHER" id="PTHR32071">
    <property type="entry name" value="TRANSCRIPTIONAL REGULATORY PROTEIN"/>
    <property type="match status" value="1"/>
</dbReference>
<dbReference type="InterPro" id="IPR002197">
    <property type="entry name" value="HTH_Fis"/>
</dbReference>
<dbReference type="SUPFAM" id="SSF46689">
    <property type="entry name" value="Homeodomain-like"/>
    <property type="match status" value="1"/>
</dbReference>
<dbReference type="InterPro" id="IPR058031">
    <property type="entry name" value="AAA_lid_NorR"/>
</dbReference>
<dbReference type="Gene3D" id="3.40.50.300">
    <property type="entry name" value="P-loop containing nucleotide triphosphate hydrolases"/>
    <property type="match status" value="1"/>
</dbReference>
<proteinExistence type="predicted"/>
<evidence type="ECO:0000256" key="3">
    <source>
        <dbReference type="ARBA" id="ARBA00023015"/>
    </source>
</evidence>
<feature type="domain" description="Sigma-54 factor interaction" evidence="5">
    <location>
        <begin position="402"/>
        <end position="528"/>
    </location>
</feature>
<keyword evidence="7" id="KW-1185">Reference proteome</keyword>
<dbReference type="InterPro" id="IPR027417">
    <property type="entry name" value="P-loop_NTPase"/>
</dbReference>
<dbReference type="PRINTS" id="PR01590">
    <property type="entry name" value="HTHFIS"/>
</dbReference>
<organism evidence="6 7">
    <name type="scientific">Pseudonocardia xishanensis</name>
    <dbReference type="NCBI Taxonomy" id="630995"/>
    <lineage>
        <taxon>Bacteria</taxon>
        <taxon>Bacillati</taxon>
        <taxon>Actinomycetota</taxon>
        <taxon>Actinomycetes</taxon>
        <taxon>Pseudonocardiales</taxon>
        <taxon>Pseudonocardiaceae</taxon>
        <taxon>Pseudonocardia</taxon>
    </lineage>
</organism>
<evidence type="ECO:0000256" key="1">
    <source>
        <dbReference type="ARBA" id="ARBA00022741"/>
    </source>
</evidence>
<evidence type="ECO:0000313" key="7">
    <source>
        <dbReference type="Proteomes" id="UP001501598"/>
    </source>
</evidence>
<protein>
    <submittedName>
        <fullName evidence="6">Transcriptional regulator MimR</fullName>
    </submittedName>
</protein>
<reference evidence="7" key="1">
    <citation type="journal article" date="2019" name="Int. J. Syst. Evol. Microbiol.">
        <title>The Global Catalogue of Microorganisms (GCM) 10K type strain sequencing project: providing services to taxonomists for standard genome sequencing and annotation.</title>
        <authorList>
            <consortium name="The Broad Institute Genomics Platform"/>
            <consortium name="The Broad Institute Genome Sequencing Center for Infectious Disease"/>
            <person name="Wu L."/>
            <person name="Ma J."/>
        </authorList>
    </citation>
    <scope>NUCLEOTIDE SEQUENCE [LARGE SCALE GENOMIC DNA]</scope>
    <source>
        <strain evidence="7">JCM 17906</strain>
    </source>
</reference>
<gene>
    <name evidence="6" type="primary">mimR_3</name>
    <name evidence="6" type="ORF">GCM10023175_53000</name>
</gene>
<dbReference type="Proteomes" id="UP001501598">
    <property type="component" value="Unassembled WGS sequence"/>
</dbReference>
<keyword evidence="1" id="KW-0547">Nucleotide-binding</keyword>
<evidence type="ECO:0000256" key="2">
    <source>
        <dbReference type="ARBA" id="ARBA00022840"/>
    </source>
</evidence>
<evidence type="ECO:0000313" key="6">
    <source>
        <dbReference type="EMBL" id="GAA4554633.1"/>
    </source>
</evidence>
<dbReference type="SUPFAM" id="SSF52540">
    <property type="entry name" value="P-loop containing nucleoside triphosphate hydrolases"/>
    <property type="match status" value="1"/>
</dbReference>
<sequence length="605" mass="64911">MLGLTQRAEAIAGARKSFLEHDEIPDATIVRPEIYASWVRSATYGLRSDTVRLTRMAGTSTDGELVKASEAVVAGRLETISGMHWGLTLTNEVGCLLRRWVGDSKFERRLDRRSVIPGFSTAESTIGTNASGCALLTGAPILVAGPEHFADDAAHMSSAAAPIRHPLTRRIIGTLSLSLDFRDTNALLLQWVRDLVTLIEQQLRAALSRPDHILFDAYMAAVRDSRHPVLVINEKTVIGNAAAFRSIGTASQPLLWEIASRSAAEHGEQEIVLAPEGAEHAVLARFSPVLDGDAPIGALVRLRMQRTGTSMISTATGHARLSPSPPTLEGLVGASPAWRRFCAEALAAVSAGQPLLVVGERGAGRSAVAHSLARACAAGRPIEVVAPGPQELARLEGTPDDELPPVLVLDGAQALEGDDLSRCSALLTRLDRLSVQVILTARLQEHTGTDEGVRTAATFADWDVVRVGVPALRHRLQDLPALLDAFGTELGGRVTQLVWSPEALQLLHRAPWPTNLTALRSLVRTLLQKRNGSWVSLDDLPPALRASAARRDLGGMEQAEVEAILRALRDAGGNRRQAAVQLGVARSTLYRKMRALGLDLSAANY</sequence>
<keyword evidence="3" id="KW-0805">Transcription regulation</keyword>
<dbReference type="EMBL" id="BAABGT010000083">
    <property type="protein sequence ID" value="GAA4554633.1"/>
    <property type="molecule type" value="Genomic_DNA"/>
</dbReference>
<accession>A0ABP8S0U4</accession>
<name>A0ABP8S0U4_9PSEU</name>
<dbReference type="InterPro" id="IPR009057">
    <property type="entry name" value="Homeodomain-like_sf"/>
</dbReference>
<evidence type="ECO:0000259" key="5">
    <source>
        <dbReference type="PROSITE" id="PS50045"/>
    </source>
</evidence>
<comment type="caution">
    <text evidence="6">The sequence shown here is derived from an EMBL/GenBank/DDBJ whole genome shotgun (WGS) entry which is preliminary data.</text>
</comment>
<evidence type="ECO:0000256" key="4">
    <source>
        <dbReference type="ARBA" id="ARBA00023163"/>
    </source>
</evidence>